<keyword evidence="5" id="KW-0547">Nucleotide-binding</keyword>
<evidence type="ECO:0000313" key="12">
    <source>
        <dbReference type="EMBL" id="KAK3770917.1"/>
    </source>
</evidence>
<keyword evidence="13" id="KW-1185">Reference proteome</keyword>
<comment type="similarity">
    <text evidence="2">Belongs to the ABC transporter superfamily. ABCG family. Eye pigment precursor importer (TC 3.A.1.204) subfamily.</text>
</comment>
<feature type="domain" description="ABC transporter" evidence="11">
    <location>
        <begin position="69"/>
        <end position="327"/>
    </location>
</feature>
<dbReference type="PANTHER" id="PTHR48041">
    <property type="entry name" value="ABC TRANSPORTER G FAMILY MEMBER 28"/>
    <property type="match status" value="1"/>
</dbReference>
<evidence type="ECO:0000313" key="13">
    <source>
        <dbReference type="Proteomes" id="UP001283361"/>
    </source>
</evidence>
<feature type="transmembrane region" description="Helical" evidence="10">
    <location>
        <begin position="564"/>
        <end position="586"/>
    </location>
</feature>
<dbReference type="SMART" id="SM00382">
    <property type="entry name" value="AAA"/>
    <property type="match status" value="1"/>
</dbReference>
<dbReference type="Proteomes" id="UP001283361">
    <property type="component" value="Unassembled WGS sequence"/>
</dbReference>
<evidence type="ECO:0000256" key="8">
    <source>
        <dbReference type="ARBA" id="ARBA00023136"/>
    </source>
</evidence>
<evidence type="ECO:0000256" key="1">
    <source>
        <dbReference type="ARBA" id="ARBA00004141"/>
    </source>
</evidence>
<evidence type="ECO:0000256" key="2">
    <source>
        <dbReference type="ARBA" id="ARBA00005814"/>
    </source>
</evidence>
<feature type="transmembrane region" description="Helical" evidence="10">
    <location>
        <begin position="531"/>
        <end position="552"/>
    </location>
</feature>
<dbReference type="PANTHER" id="PTHR48041:SF139">
    <property type="entry name" value="PROTEIN SCARLET"/>
    <property type="match status" value="1"/>
</dbReference>
<evidence type="ECO:0000259" key="11">
    <source>
        <dbReference type="PROSITE" id="PS50893"/>
    </source>
</evidence>
<dbReference type="Pfam" id="PF00005">
    <property type="entry name" value="ABC_tran"/>
    <property type="match status" value="1"/>
</dbReference>
<feature type="transmembrane region" description="Helical" evidence="10">
    <location>
        <begin position="421"/>
        <end position="442"/>
    </location>
</feature>
<feature type="transmembrane region" description="Helical" evidence="10">
    <location>
        <begin position="665"/>
        <end position="684"/>
    </location>
</feature>
<dbReference type="GO" id="GO:0016887">
    <property type="term" value="F:ATP hydrolysis activity"/>
    <property type="evidence" value="ECO:0007669"/>
    <property type="project" value="InterPro"/>
</dbReference>
<dbReference type="InterPro" id="IPR013525">
    <property type="entry name" value="ABC2_TM"/>
</dbReference>
<dbReference type="Pfam" id="PF01061">
    <property type="entry name" value="ABC2_membrane"/>
    <property type="match status" value="1"/>
</dbReference>
<dbReference type="InterPro" id="IPR027417">
    <property type="entry name" value="P-loop_NTPase"/>
</dbReference>
<feature type="transmembrane region" description="Helical" evidence="10">
    <location>
        <begin position="507"/>
        <end position="525"/>
    </location>
</feature>
<accession>A0AAE0ZKN4</accession>
<name>A0AAE0ZKN4_9GAST</name>
<comment type="caution">
    <text evidence="12">The sequence shown here is derived from an EMBL/GenBank/DDBJ whole genome shotgun (WGS) entry which is preliminary data.</text>
</comment>
<evidence type="ECO:0000256" key="4">
    <source>
        <dbReference type="ARBA" id="ARBA00022692"/>
    </source>
</evidence>
<dbReference type="PROSITE" id="PS00211">
    <property type="entry name" value="ABC_TRANSPORTER_1"/>
    <property type="match status" value="1"/>
</dbReference>
<keyword evidence="4 10" id="KW-0812">Transmembrane</keyword>
<dbReference type="EMBL" id="JAWDGP010003786">
    <property type="protein sequence ID" value="KAK3770917.1"/>
    <property type="molecule type" value="Genomic_DNA"/>
</dbReference>
<gene>
    <name evidence="12" type="ORF">RRG08_036516</name>
</gene>
<sequence>MSEERQRLLPNVRSFNGRSRKNLYTEDEVGAAIEMTESGSSTGIRGTSSGRTPRLSDAFENSSIYQIALSWKDISVRVNLPRKRRFPLGESKPATQRTILQNITGVASPGCFLAIIGASGSGKSTLLNVLTQRNTKDYLTEGELMLNGVPLTPGAIKNVSAYVQQSDLFMETLTVREQLQFRAMLRMDKKLKKDQRMKRVEAVICEMGLIDCANTRIGSATGTKKGISGGERKRLGFASEALTNPPIFFCDEPTSSLDSFMAQSIVQTLQTMALRGRVILCTIHQPSSELFAAFSQVLILSEGRVAFMGPSKDCLEFFNRQNYRCPSNYNPSDHYILTLAIVPGQEEASRRRSEAICDAYDKSSFARDHLDYIADQKREVDMNDHVMLDRVTGESRYSSNFTSEASNLLWRAWICQFRDPMIFYVRMAQVLVLALFLSLIYFDSDVTQKEILNINGAMFLLIANLTASNLFAVLTSFPGEMSLVRREYGSSLYNTATYFITKSIAELPLNLFTSILFMSITYWMIGLRDTLEAFFIASTVAVTSTLIAVYVGYTISIIAGDSTLALAVASPILIPLMLFSGMMLNIEDIPEVFKWMKELSWFRNGYQLMMINQWKDWGPIQCPNASHIPMNASIVEMCAALSCPYRSGQAILDYNSMKDDRTRDIGQMLGLATGFYLLALFAIVTRTRQARE</sequence>
<evidence type="ECO:0000256" key="3">
    <source>
        <dbReference type="ARBA" id="ARBA00022448"/>
    </source>
</evidence>
<feature type="region of interest" description="Disordered" evidence="9">
    <location>
        <begin position="36"/>
        <end position="55"/>
    </location>
</feature>
<dbReference type="InterPro" id="IPR003439">
    <property type="entry name" value="ABC_transporter-like_ATP-bd"/>
</dbReference>
<dbReference type="Pfam" id="PF19055">
    <property type="entry name" value="ABC2_membrane_7"/>
    <property type="match status" value="1"/>
</dbReference>
<dbReference type="InterPro" id="IPR003593">
    <property type="entry name" value="AAA+_ATPase"/>
</dbReference>
<evidence type="ECO:0000256" key="6">
    <source>
        <dbReference type="ARBA" id="ARBA00022840"/>
    </source>
</evidence>
<keyword evidence="8 10" id="KW-0472">Membrane</keyword>
<dbReference type="InterPro" id="IPR050352">
    <property type="entry name" value="ABCG_transporters"/>
</dbReference>
<dbReference type="GO" id="GO:0005886">
    <property type="term" value="C:plasma membrane"/>
    <property type="evidence" value="ECO:0007669"/>
    <property type="project" value="TreeGrafter"/>
</dbReference>
<reference evidence="12" key="1">
    <citation type="journal article" date="2023" name="G3 (Bethesda)">
        <title>A reference genome for the long-term kleptoplast-retaining sea slug Elysia crispata morphotype clarki.</title>
        <authorList>
            <person name="Eastman K.E."/>
            <person name="Pendleton A.L."/>
            <person name="Shaikh M.A."/>
            <person name="Suttiyut T."/>
            <person name="Ogas R."/>
            <person name="Tomko P."/>
            <person name="Gavelis G."/>
            <person name="Widhalm J.R."/>
            <person name="Wisecaver J.H."/>
        </authorList>
    </citation>
    <scope>NUCLEOTIDE SEQUENCE</scope>
    <source>
        <strain evidence="12">ECLA1</strain>
    </source>
</reference>
<evidence type="ECO:0000256" key="10">
    <source>
        <dbReference type="SAM" id="Phobius"/>
    </source>
</evidence>
<dbReference type="PROSITE" id="PS50893">
    <property type="entry name" value="ABC_TRANSPORTER_2"/>
    <property type="match status" value="1"/>
</dbReference>
<dbReference type="GO" id="GO:0140359">
    <property type="term" value="F:ABC-type transporter activity"/>
    <property type="evidence" value="ECO:0007669"/>
    <property type="project" value="InterPro"/>
</dbReference>
<evidence type="ECO:0000256" key="5">
    <source>
        <dbReference type="ARBA" id="ARBA00022741"/>
    </source>
</evidence>
<evidence type="ECO:0000256" key="9">
    <source>
        <dbReference type="SAM" id="MobiDB-lite"/>
    </source>
</evidence>
<proteinExistence type="inferred from homology"/>
<dbReference type="SUPFAM" id="SSF52540">
    <property type="entry name" value="P-loop containing nucleoside triphosphate hydrolases"/>
    <property type="match status" value="1"/>
</dbReference>
<keyword evidence="7 10" id="KW-1133">Transmembrane helix</keyword>
<dbReference type="Gene3D" id="3.40.50.300">
    <property type="entry name" value="P-loop containing nucleotide triphosphate hydrolases"/>
    <property type="match status" value="1"/>
</dbReference>
<feature type="compositionally biased region" description="Low complexity" evidence="9">
    <location>
        <begin position="36"/>
        <end position="52"/>
    </location>
</feature>
<dbReference type="InterPro" id="IPR017871">
    <property type="entry name" value="ABC_transporter-like_CS"/>
</dbReference>
<dbReference type="InterPro" id="IPR043926">
    <property type="entry name" value="ABCG_dom"/>
</dbReference>
<protein>
    <recommendedName>
        <fullName evidence="11">ABC transporter domain-containing protein</fullName>
    </recommendedName>
</protein>
<dbReference type="GO" id="GO:0005524">
    <property type="term" value="F:ATP binding"/>
    <property type="evidence" value="ECO:0007669"/>
    <property type="project" value="UniProtKB-KW"/>
</dbReference>
<dbReference type="CDD" id="cd03213">
    <property type="entry name" value="ABCG_EPDR"/>
    <property type="match status" value="1"/>
</dbReference>
<dbReference type="AlphaFoldDB" id="A0AAE0ZKN4"/>
<comment type="subcellular location">
    <subcellularLocation>
        <location evidence="1">Membrane</location>
        <topology evidence="1">Multi-pass membrane protein</topology>
    </subcellularLocation>
</comment>
<organism evidence="12 13">
    <name type="scientific">Elysia crispata</name>
    <name type="common">lettuce slug</name>
    <dbReference type="NCBI Taxonomy" id="231223"/>
    <lineage>
        <taxon>Eukaryota</taxon>
        <taxon>Metazoa</taxon>
        <taxon>Spiralia</taxon>
        <taxon>Lophotrochozoa</taxon>
        <taxon>Mollusca</taxon>
        <taxon>Gastropoda</taxon>
        <taxon>Heterobranchia</taxon>
        <taxon>Euthyneura</taxon>
        <taxon>Panpulmonata</taxon>
        <taxon>Sacoglossa</taxon>
        <taxon>Placobranchoidea</taxon>
        <taxon>Plakobranchidae</taxon>
        <taxon>Elysia</taxon>
    </lineage>
</organism>
<feature type="transmembrane region" description="Helical" evidence="10">
    <location>
        <begin position="454"/>
        <end position="477"/>
    </location>
</feature>
<keyword evidence="6" id="KW-0067">ATP-binding</keyword>
<keyword evidence="3" id="KW-0813">Transport</keyword>
<evidence type="ECO:0000256" key="7">
    <source>
        <dbReference type="ARBA" id="ARBA00022989"/>
    </source>
</evidence>